<gene>
    <name evidence="1" type="ORF">GCM10008025_24310</name>
</gene>
<name>A0A916S1T8_9BACI</name>
<dbReference type="Gene3D" id="1.20.120.450">
    <property type="entry name" value="dinb family like domain"/>
    <property type="match status" value="1"/>
</dbReference>
<reference evidence="1" key="1">
    <citation type="journal article" date="2014" name="Int. J. Syst. Evol. Microbiol.">
        <title>Complete genome sequence of Corynebacterium casei LMG S-19264T (=DSM 44701T), isolated from a smear-ripened cheese.</title>
        <authorList>
            <consortium name="US DOE Joint Genome Institute (JGI-PGF)"/>
            <person name="Walter F."/>
            <person name="Albersmeier A."/>
            <person name="Kalinowski J."/>
            <person name="Ruckert C."/>
        </authorList>
    </citation>
    <scope>NUCLEOTIDE SEQUENCE</scope>
    <source>
        <strain evidence="1">CGMCC 1.12408</strain>
    </source>
</reference>
<evidence type="ECO:0000313" key="1">
    <source>
        <dbReference type="EMBL" id="GGA80045.1"/>
    </source>
</evidence>
<organism evidence="1 2">
    <name type="scientific">Ornithinibacillus halotolerans</name>
    <dbReference type="NCBI Taxonomy" id="1274357"/>
    <lineage>
        <taxon>Bacteria</taxon>
        <taxon>Bacillati</taxon>
        <taxon>Bacillota</taxon>
        <taxon>Bacilli</taxon>
        <taxon>Bacillales</taxon>
        <taxon>Bacillaceae</taxon>
        <taxon>Ornithinibacillus</taxon>
    </lineage>
</organism>
<dbReference type="EMBL" id="BMEY01000012">
    <property type="protein sequence ID" value="GGA80045.1"/>
    <property type="molecule type" value="Genomic_DNA"/>
</dbReference>
<keyword evidence="2" id="KW-1185">Reference proteome</keyword>
<dbReference type="InterPro" id="IPR034660">
    <property type="entry name" value="DinB/YfiT-like"/>
</dbReference>
<proteinExistence type="predicted"/>
<evidence type="ECO:0008006" key="3">
    <source>
        <dbReference type="Google" id="ProtNLM"/>
    </source>
</evidence>
<comment type="caution">
    <text evidence="1">The sequence shown here is derived from an EMBL/GenBank/DDBJ whole genome shotgun (WGS) entry which is preliminary data.</text>
</comment>
<dbReference type="AlphaFoldDB" id="A0A916S1T8"/>
<sequence>MDKNQRKKWNENHKIFRECTLIPERHKEAVHVLQTLHSFLHVSIDSLNSKLTLADDLLENLEGETFRQYPVSTPDTKNSIAWHLWHMTRIEDMTMNILIDDNKQVLHMSNWLEQMNIPFTHSGNDMSVEEITLLSSTINLNALLEYRKSVGKQTQEIISRLIPGQFRMKIDQKKINRLFDEHALQKKSQWLAEYWSKKDIGGLFLMPATRHNFIHLNKCIRIKNKLKQKV</sequence>
<dbReference type="Proteomes" id="UP000613512">
    <property type="component" value="Unassembled WGS sequence"/>
</dbReference>
<protein>
    <recommendedName>
        <fullName evidence="3">DinB family protein</fullName>
    </recommendedName>
</protein>
<evidence type="ECO:0000313" key="2">
    <source>
        <dbReference type="Proteomes" id="UP000613512"/>
    </source>
</evidence>
<accession>A0A916S1T8</accession>
<dbReference type="RefSeq" id="WP_188384937.1">
    <property type="nucleotide sequence ID" value="NZ_BMEY01000012.1"/>
</dbReference>
<reference evidence="1" key="2">
    <citation type="submission" date="2020-09" db="EMBL/GenBank/DDBJ databases">
        <authorList>
            <person name="Sun Q."/>
            <person name="Zhou Y."/>
        </authorList>
    </citation>
    <scope>NUCLEOTIDE SEQUENCE</scope>
    <source>
        <strain evidence="1">CGMCC 1.12408</strain>
    </source>
</reference>